<dbReference type="GO" id="GO:0005829">
    <property type="term" value="C:cytosol"/>
    <property type="evidence" value="ECO:0007669"/>
    <property type="project" value="TreeGrafter"/>
</dbReference>
<dbReference type="SUPFAM" id="SSF55186">
    <property type="entry name" value="ThrRS/AlaRS common domain"/>
    <property type="match status" value="1"/>
</dbReference>
<keyword evidence="2" id="KW-0820">tRNA-binding</keyword>
<keyword evidence="5" id="KW-0067">ATP-binding</keyword>
<dbReference type="Proteomes" id="UP000034516">
    <property type="component" value="Unassembled WGS sequence"/>
</dbReference>
<evidence type="ECO:0000313" key="11">
    <source>
        <dbReference type="Proteomes" id="UP000034516"/>
    </source>
</evidence>
<evidence type="ECO:0000256" key="8">
    <source>
        <dbReference type="ARBA" id="ARBA00023146"/>
    </source>
</evidence>
<keyword evidence="7" id="KW-0648">Protein biosynthesis</keyword>
<evidence type="ECO:0000256" key="4">
    <source>
        <dbReference type="ARBA" id="ARBA00022741"/>
    </source>
</evidence>
<dbReference type="AlphaFoldDB" id="A0A0G1B2Q8"/>
<sequence>LAVMNGLEDNYRTDLFWPIIEKIEELSGKKYDDAPEGAVKSMRIIADHLRAATFIMGDDLGVAPSNVDQGYVVRKLIRRAIRHGAWIGINNFFTAEIGKVVINIMKDVYPELEKNREFILDNFDQEEAKFAMTLTAGVKELVKLFLQNKNKRISGYDLFDMFSTHGFPLEISLEEIKRMIPSGLKYELRNFDEEKVRKEFGEAMIKHQELSRTASAGMFKGGLSDHSEKVTQYHTATHLLNAALRRVLGPHVFQKGSNITDERLRFDFSHPEKMTSEQIKQVED</sequence>
<dbReference type="GO" id="GO:0005524">
    <property type="term" value="F:ATP binding"/>
    <property type="evidence" value="ECO:0007669"/>
    <property type="project" value="UniProtKB-KW"/>
</dbReference>
<proteinExistence type="inferred from homology"/>
<dbReference type="Pfam" id="PF01411">
    <property type="entry name" value="tRNA-synt_2c"/>
    <property type="match status" value="1"/>
</dbReference>
<evidence type="ECO:0000256" key="2">
    <source>
        <dbReference type="ARBA" id="ARBA00022555"/>
    </source>
</evidence>
<dbReference type="GO" id="GO:0006419">
    <property type="term" value="P:alanyl-tRNA aminoacylation"/>
    <property type="evidence" value="ECO:0007669"/>
    <property type="project" value="InterPro"/>
</dbReference>
<dbReference type="GO" id="GO:0000049">
    <property type="term" value="F:tRNA binding"/>
    <property type="evidence" value="ECO:0007669"/>
    <property type="project" value="UniProtKB-KW"/>
</dbReference>
<evidence type="ECO:0000259" key="9">
    <source>
        <dbReference type="PROSITE" id="PS50860"/>
    </source>
</evidence>
<dbReference type="InterPro" id="IPR018162">
    <property type="entry name" value="Ala-tRNA-ligase_IIc_anticod-bd"/>
</dbReference>
<dbReference type="Gene3D" id="3.30.980.10">
    <property type="entry name" value="Threonyl-trna Synthetase, Chain A, domain 2"/>
    <property type="match status" value="1"/>
</dbReference>
<organism evidence="10 11">
    <name type="scientific">Candidatus Kuenenbacteria bacterium GW2011_GWA2_42_15</name>
    <dbReference type="NCBI Taxonomy" id="1618677"/>
    <lineage>
        <taxon>Bacteria</taxon>
        <taxon>Candidatus Kueneniibacteriota</taxon>
    </lineage>
</organism>
<dbReference type="InterPro" id="IPR018164">
    <property type="entry name" value="Ala-tRNA-synth_IIc_N"/>
</dbReference>
<dbReference type="PRINTS" id="PR00980">
    <property type="entry name" value="TRNASYNTHALA"/>
</dbReference>
<evidence type="ECO:0000313" key="10">
    <source>
        <dbReference type="EMBL" id="KKS40586.1"/>
    </source>
</evidence>
<feature type="non-terminal residue" evidence="10">
    <location>
        <position position="1"/>
    </location>
</feature>
<evidence type="ECO:0000256" key="1">
    <source>
        <dbReference type="ARBA" id="ARBA00008226"/>
    </source>
</evidence>
<evidence type="ECO:0000256" key="6">
    <source>
        <dbReference type="ARBA" id="ARBA00022884"/>
    </source>
</evidence>
<dbReference type="EMBL" id="LCCW01000039">
    <property type="protein sequence ID" value="KKS40586.1"/>
    <property type="molecule type" value="Genomic_DNA"/>
</dbReference>
<evidence type="ECO:0000256" key="7">
    <source>
        <dbReference type="ARBA" id="ARBA00022917"/>
    </source>
</evidence>
<dbReference type="GO" id="GO:0004813">
    <property type="term" value="F:alanine-tRNA ligase activity"/>
    <property type="evidence" value="ECO:0007669"/>
    <property type="project" value="InterPro"/>
</dbReference>
<dbReference type="PATRIC" id="fig|1618677.3.peg.673"/>
<comment type="caution">
    <text evidence="10">The sequence shown here is derived from an EMBL/GenBank/DDBJ whole genome shotgun (WGS) entry which is preliminary data.</text>
</comment>
<keyword evidence="4" id="KW-0547">Nucleotide-binding</keyword>
<dbReference type="PANTHER" id="PTHR11777">
    <property type="entry name" value="ALANYL-TRNA SYNTHETASE"/>
    <property type="match status" value="1"/>
</dbReference>
<dbReference type="InterPro" id="IPR018163">
    <property type="entry name" value="Thr/Ala-tRNA-synth_IIc_edit"/>
</dbReference>
<gene>
    <name evidence="10" type="ORF">UV02_C0039G0001</name>
</gene>
<evidence type="ECO:0000256" key="3">
    <source>
        <dbReference type="ARBA" id="ARBA00022598"/>
    </source>
</evidence>
<dbReference type="GO" id="GO:0002161">
    <property type="term" value="F:aminoacyl-tRNA deacylase activity"/>
    <property type="evidence" value="ECO:0007669"/>
    <property type="project" value="TreeGrafter"/>
</dbReference>
<dbReference type="InterPro" id="IPR018165">
    <property type="entry name" value="Ala-tRNA-synth_IIc_core"/>
</dbReference>
<keyword evidence="6" id="KW-0694">RNA-binding</keyword>
<keyword evidence="8" id="KW-0030">Aminoacyl-tRNA synthetase</keyword>
<dbReference type="InterPro" id="IPR002318">
    <property type="entry name" value="Ala-tRNA-lgiase_IIc"/>
</dbReference>
<keyword evidence="3 10" id="KW-0436">Ligase</keyword>
<protein>
    <submittedName>
        <fullName evidence="10">Alanine-tRNA ligase</fullName>
    </submittedName>
</protein>
<feature type="domain" description="Alanyl-transfer RNA synthetases family profile" evidence="9">
    <location>
        <begin position="1"/>
        <end position="284"/>
    </location>
</feature>
<comment type="similarity">
    <text evidence="1">Belongs to the class-II aminoacyl-tRNA synthetase family.</text>
</comment>
<dbReference type="PANTHER" id="PTHR11777:SF9">
    <property type="entry name" value="ALANINE--TRNA LIGASE, CYTOPLASMIC"/>
    <property type="match status" value="1"/>
</dbReference>
<dbReference type="SUPFAM" id="SSF101353">
    <property type="entry name" value="Putative anticodon-binding domain of alanyl-tRNA synthetase (AlaRS)"/>
    <property type="match status" value="1"/>
</dbReference>
<dbReference type="InterPro" id="IPR050058">
    <property type="entry name" value="Ala-tRNA_ligase"/>
</dbReference>
<dbReference type="PROSITE" id="PS50860">
    <property type="entry name" value="AA_TRNA_LIGASE_II_ALA"/>
    <property type="match status" value="1"/>
</dbReference>
<evidence type="ECO:0000256" key="5">
    <source>
        <dbReference type="ARBA" id="ARBA00022840"/>
    </source>
</evidence>
<accession>A0A0G1B2Q8</accession>
<reference evidence="10 11" key="1">
    <citation type="journal article" date="2015" name="Nature">
        <title>rRNA introns, odd ribosomes, and small enigmatic genomes across a large radiation of phyla.</title>
        <authorList>
            <person name="Brown C.T."/>
            <person name="Hug L.A."/>
            <person name="Thomas B.C."/>
            <person name="Sharon I."/>
            <person name="Castelle C.J."/>
            <person name="Singh A."/>
            <person name="Wilkins M.J."/>
            <person name="Williams K.H."/>
            <person name="Banfield J.F."/>
        </authorList>
    </citation>
    <scope>NUCLEOTIDE SEQUENCE [LARGE SCALE GENOMIC DNA]</scope>
</reference>
<name>A0A0G1B2Q8_9BACT</name>